<comment type="caution">
    <text evidence="1">The sequence shown here is derived from an EMBL/GenBank/DDBJ whole genome shotgun (WGS) entry which is preliminary data.</text>
</comment>
<name>A0A6A5A075_APHAT</name>
<dbReference type="AlphaFoldDB" id="A0A6A5A075"/>
<dbReference type="EMBL" id="VJMI01015978">
    <property type="protein sequence ID" value="KAF0721742.1"/>
    <property type="molecule type" value="Genomic_DNA"/>
</dbReference>
<proteinExistence type="predicted"/>
<evidence type="ECO:0000313" key="2">
    <source>
        <dbReference type="Proteomes" id="UP000469452"/>
    </source>
</evidence>
<accession>A0A6A5A075</accession>
<dbReference type="SUPFAM" id="SSF52540">
    <property type="entry name" value="P-loop containing nucleoside triphosphate hydrolases"/>
    <property type="match status" value="1"/>
</dbReference>
<protein>
    <recommendedName>
        <fullName evidence="3">Myosin motor domain-containing protein</fullName>
    </recommendedName>
</protein>
<organism evidence="1 2">
    <name type="scientific">Aphanomyces astaci</name>
    <name type="common">Crayfish plague agent</name>
    <dbReference type="NCBI Taxonomy" id="112090"/>
    <lineage>
        <taxon>Eukaryota</taxon>
        <taxon>Sar</taxon>
        <taxon>Stramenopiles</taxon>
        <taxon>Oomycota</taxon>
        <taxon>Saprolegniomycetes</taxon>
        <taxon>Saprolegniales</taxon>
        <taxon>Verrucalvaceae</taxon>
        <taxon>Aphanomyces</taxon>
    </lineage>
</organism>
<dbReference type="InterPro" id="IPR027417">
    <property type="entry name" value="P-loop_NTPase"/>
</dbReference>
<dbReference type="VEuPathDB" id="FungiDB:H257_10913"/>
<evidence type="ECO:0008006" key="3">
    <source>
        <dbReference type="Google" id="ProtNLM"/>
    </source>
</evidence>
<feature type="non-terminal residue" evidence="1">
    <location>
        <position position="1"/>
    </location>
</feature>
<sequence length="156" mass="17435">QLCINYLTEKLSAFELEYAGEVQGALYFAEGLGRYWSSVLNLSEGVGLQVMSSPVGVWACLDEATVLHGNEDDPKQLKNSRFVRALYSRNADHPGLTVRKDPLQFTVNHHRSSVTYKYGHVTKPSATDFVLKNSQDILQPLLHLMATSSNPFIQVH</sequence>
<dbReference type="Proteomes" id="UP000469452">
    <property type="component" value="Unassembled WGS sequence"/>
</dbReference>
<gene>
    <name evidence="1" type="ORF">AaE_010012</name>
</gene>
<dbReference type="Gene3D" id="1.20.58.530">
    <property type="match status" value="1"/>
</dbReference>
<evidence type="ECO:0000313" key="1">
    <source>
        <dbReference type="EMBL" id="KAF0721742.1"/>
    </source>
</evidence>
<reference evidence="1 2" key="1">
    <citation type="submission" date="2019-06" db="EMBL/GenBank/DDBJ databases">
        <title>Genomics analysis of Aphanomyces spp. identifies a new class of oomycete effector associated with host adaptation.</title>
        <authorList>
            <person name="Gaulin E."/>
        </authorList>
    </citation>
    <scope>NUCLEOTIDE SEQUENCE [LARGE SCALE GENOMIC DNA]</scope>
    <source>
        <strain evidence="1 2">E</strain>
    </source>
</reference>